<comment type="caution">
    <text evidence="2">The sequence shown here is derived from an EMBL/GenBank/DDBJ whole genome shotgun (WGS) entry which is preliminary data.</text>
</comment>
<keyword evidence="1" id="KW-1133">Transmembrane helix</keyword>
<reference evidence="2" key="1">
    <citation type="journal article" date="2022" name="Int. J. Mol. Sci.">
        <title>Draft Genome of Tanacetum Coccineum: Genomic Comparison of Closely Related Tanacetum-Family Plants.</title>
        <authorList>
            <person name="Yamashiro T."/>
            <person name="Shiraishi A."/>
            <person name="Nakayama K."/>
            <person name="Satake H."/>
        </authorList>
    </citation>
    <scope>NUCLEOTIDE SEQUENCE</scope>
</reference>
<evidence type="ECO:0008006" key="4">
    <source>
        <dbReference type="Google" id="ProtNLM"/>
    </source>
</evidence>
<sequence>MRIIECVKQAFGVKINSNTTKLYGIGVQKGEIEAFANCMGISSMKMPFTYLVILIGVNMKRVDSWNIVVEKFKKRLGNWKTKMISFGGRLTLVKSILGSLSLYFFSLFHALMSVLKNLESCEIKKIWGGGGDVEYRKMAWVKWDVALNKLTLGGLNIGSLKVFNWALVGNWWWRFRVDGDRLWVRIIKSIYGEVSVLERKMKVIGQKWEGEDCEGGSDDR</sequence>
<reference evidence="2" key="2">
    <citation type="submission" date="2022-01" db="EMBL/GenBank/DDBJ databases">
        <authorList>
            <person name="Yamashiro T."/>
            <person name="Shiraishi A."/>
            <person name="Satake H."/>
            <person name="Nakayama K."/>
        </authorList>
    </citation>
    <scope>NUCLEOTIDE SEQUENCE</scope>
</reference>
<evidence type="ECO:0000256" key="1">
    <source>
        <dbReference type="SAM" id="Phobius"/>
    </source>
</evidence>
<organism evidence="2 3">
    <name type="scientific">Tanacetum coccineum</name>
    <dbReference type="NCBI Taxonomy" id="301880"/>
    <lineage>
        <taxon>Eukaryota</taxon>
        <taxon>Viridiplantae</taxon>
        <taxon>Streptophyta</taxon>
        <taxon>Embryophyta</taxon>
        <taxon>Tracheophyta</taxon>
        <taxon>Spermatophyta</taxon>
        <taxon>Magnoliopsida</taxon>
        <taxon>eudicotyledons</taxon>
        <taxon>Gunneridae</taxon>
        <taxon>Pentapetalae</taxon>
        <taxon>asterids</taxon>
        <taxon>campanulids</taxon>
        <taxon>Asterales</taxon>
        <taxon>Asteraceae</taxon>
        <taxon>Asteroideae</taxon>
        <taxon>Anthemideae</taxon>
        <taxon>Anthemidinae</taxon>
        <taxon>Tanacetum</taxon>
    </lineage>
</organism>
<evidence type="ECO:0000313" key="3">
    <source>
        <dbReference type="Proteomes" id="UP001151760"/>
    </source>
</evidence>
<accession>A0ABQ4Z189</accession>
<gene>
    <name evidence="2" type="ORF">Tco_0749199</name>
</gene>
<keyword evidence="3" id="KW-1185">Reference proteome</keyword>
<dbReference type="PANTHER" id="PTHR33116">
    <property type="entry name" value="REVERSE TRANSCRIPTASE ZINC-BINDING DOMAIN-CONTAINING PROTEIN-RELATED-RELATED"/>
    <property type="match status" value="1"/>
</dbReference>
<protein>
    <recommendedName>
        <fullName evidence="4">RNA-directed DNA polymerase, eukaryota, reverse transcriptase zinc-binding domain protein</fullName>
    </recommendedName>
</protein>
<proteinExistence type="predicted"/>
<name>A0ABQ4Z189_9ASTR</name>
<feature type="transmembrane region" description="Helical" evidence="1">
    <location>
        <begin position="92"/>
        <end position="115"/>
    </location>
</feature>
<dbReference type="PANTHER" id="PTHR33116:SF79">
    <property type="entry name" value="REVERSE TRANSCRIPTASE DOMAIN, ZINC FINGER, CCHC-TYPE-RELATED"/>
    <property type="match status" value="1"/>
</dbReference>
<dbReference type="Proteomes" id="UP001151760">
    <property type="component" value="Unassembled WGS sequence"/>
</dbReference>
<keyword evidence="1" id="KW-0472">Membrane</keyword>
<dbReference type="EMBL" id="BQNB010010841">
    <property type="protein sequence ID" value="GJS82658.1"/>
    <property type="molecule type" value="Genomic_DNA"/>
</dbReference>
<evidence type="ECO:0000313" key="2">
    <source>
        <dbReference type="EMBL" id="GJS82658.1"/>
    </source>
</evidence>
<keyword evidence="1" id="KW-0812">Transmembrane</keyword>